<evidence type="ECO:0000256" key="1">
    <source>
        <dbReference type="ARBA" id="ARBA00007174"/>
    </source>
</evidence>
<dbReference type="Pfam" id="PF01641">
    <property type="entry name" value="SelR"/>
    <property type="match status" value="1"/>
</dbReference>
<dbReference type="GO" id="GO:0030091">
    <property type="term" value="P:protein repair"/>
    <property type="evidence" value="ECO:0007669"/>
    <property type="project" value="InterPro"/>
</dbReference>
<dbReference type="Gene3D" id="2.170.150.20">
    <property type="entry name" value="Peptide methionine sulfoxide reductase"/>
    <property type="match status" value="1"/>
</dbReference>
<comment type="catalytic activity">
    <reaction evidence="4 5">
        <text>L-methionyl-[protein] + [thioredoxin]-disulfide + H2O = L-methionyl-(R)-S-oxide-[protein] + [thioredoxin]-dithiol</text>
        <dbReference type="Rhea" id="RHEA:24164"/>
        <dbReference type="Rhea" id="RHEA-COMP:10698"/>
        <dbReference type="Rhea" id="RHEA-COMP:10700"/>
        <dbReference type="Rhea" id="RHEA-COMP:12313"/>
        <dbReference type="Rhea" id="RHEA-COMP:12314"/>
        <dbReference type="ChEBI" id="CHEBI:15377"/>
        <dbReference type="ChEBI" id="CHEBI:16044"/>
        <dbReference type="ChEBI" id="CHEBI:29950"/>
        <dbReference type="ChEBI" id="CHEBI:45764"/>
        <dbReference type="ChEBI" id="CHEBI:50058"/>
        <dbReference type="EC" id="1.8.4.12"/>
    </reaction>
</comment>
<dbReference type="InterPro" id="IPR028427">
    <property type="entry name" value="Met_Sox_Rdtase_MsrB"/>
</dbReference>
<evidence type="ECO:0000259" key="7">
    <source>
        <dbReference type="PROSITE" id="PS51790"/>
    </source>
</evidence>
<dbReference type="Proteomes" id="UP001165122">
    <property type="component" value="Unassembled WGS sequence"/>
</dbReference>
<dbReference type="PROSITE" id="PS51790">
    <property type="entry name" value="MSRB"/>
    <property type="match status" value="1"/>
</dbReference>
<sequence>MTQVFTFLFPILSDSTVAFKSCCALDGGTMRMLSVSGLLLLVQSTFCFTASPTRPSSTFRRSPARDPALAPVTRLSALDPISWAVINWGATEPRFSSLYNYQDNDGTYKCKRCDTPLYASSSKYNSGSGWPSFSDNVSGNIKRMERDYTGRFEIKCNNCDAHLGHVFPDGPKVKDGGTGWRHCINGAALSFDAGAAGESEPDDVIDEMNSDNNATDDEF</sequence>
<keyword evidence="9" id="KW-1185">Reference proteome</keyword>
<comment type="cofactor">
    <cofactor evidence="5">
        <name>Zn(2+)</name>
        <dbReference type="ChEBI" id="CHEBI:29105"/>
    </cofactor>
    <text evidence="5">Binds 1 zinc ion per subunit.</text>
</comment>
<dbReference type="EC" id="1.8.4.12" evidence="2 5"/>
<proteinExistence type="inferred from homology"/>
<dbReference type="NCBIfam" id="TIGR00357">
    <property type="entry name" value="peptide-methionine (R)-S-oxide reductase MsrB"/>
    <property type="match status" value="1"/>
</dbReference>
<organism evidence="8 9">
    <name type="scientific">Triparma laevis f. longispina</name>
    <dbReference type="NCBI Taxonomy" id="1714387"/>
    <lineage>
        <taxon>Eukaryota</taxon>
        <taxon>Sar</taxon>
        <taxon>Stramenopiles</taxon>
        <taxon>Ochrophyta</taxon>
        <taxon>Bolidophyceae</taxon>
        <taxon>Parmales</taxon>
        <taxon>Triparmaceae</taxon>
        <taxon>Triparma</taxon>
    </lineage>
</organism>
<dbReference type="AlphaFoldDB" id="A0A9W6ZVM4"/>
<keyword evidence="5" id="KW-0862">Zinc</keyword>
<comment type="caution">
    <text evidence="8">The sequence shown here is derived from an EMBL/GenBank/DDBJ whole genome shotgun (WGS) entry which is preliminary data.</text>
</comment>
<dbReference type="GO" id="GO:0006979">
    <property type="term" value="P:response to oxidative stress"/>
    <property type="evidence" value="ECO:0007669"/>
    <property type="project" value="InterPro"/>
</dbReference>
<dbReference type="PANTHER" id="PTHR10173">
    <property type="entry name" value="METHIONINE SULFOXIDE REDUCTASE"/>
    <property type="match status" value="1"/>
</dbReference>
<dbReference type="GO" id="GO:0005737">
    <property type="term" value="C:cytoplasm"/>
    <property type="evidence" value="ECO:0007669"/>
    <property type="project" value="TreeGrafter"/>
</dbReference>
<feature type="compositionally biased region" description="Acidic residues" evidence="6">
    <location>
        <begin position="199"/>
        <end position="219"/>
    </location>
</feature>
<evidence type="ECO:0000256" key="5">
    <source>
        <dbReference type="RuleBase" id="RU365044"/>
    </source>
</evidence>
<name>A0A9W6ZVM4_9STRA</name>
<keyword evidence="3 5" id="KW-0560">Oxidoreductase</keyword>
<dbReference type="PANTHER" id="PTHR10173:SF52">
    <property type="entry name" value="METHIONINE-R-SULFOXIDE REDUCTASE B1"/>
    <property type="match status" value="1"/>
</dbReference>
<reference evidence="9" key="1">
    <citation type="journal article" date="2023" name="Commun. Biol.">
        <title>Genome analysis of Parmales, the sister group of diatoms, reveals the evolutionary specialization of diatoms from phago-mixotrophs to photoautotrophs.</title>
        <authorList>
            <person name="Ban H."/>
            <person name="Sato S."/>
            <person name="Yoshikawa S."/>
            <person name="Yamada K."/>
            <person name="Nakamura Y."/>
            <person name="Ichinomiya M."/>
            <person name="Sato N."/>
            <person name="Blanc-Mathieu R."/>
            <person name="Endo H."/>
            <person name="Kuwata A."/>
            <person name="Ogata H."/>
        </authorList>
    </citation>
    <scope>NUCLEOTIDE SEQUENCE [LARGE SCALE GENOMIC DNA]</scope>
    <source>
        <strain evidence="9">NIES 3700</strain>
    </source>
</reference>
<dbReference type="GO" id="GO:0033743">
    <property type="term" value="F:peptide-methionine (R)-S-oxide reductase activity"/>
    <property type="evidence" value="ECO:0007669"/>
    <property type="project" value="UniProtKB-EC"/>
</dbReference>
<evidence type="ECO:0000256" key="6">
    <source>
        <dbReference type="SAM" id="MobiDB-lite"/>
    </source>
</evidence>
<gene>
    <name evidence="8" type="ORF">TrLO_g2573</name>
</gene>
<dbReference type="GO" id="GO:0046872">
    <property type="term" value="F:metal ion binding"/>
    <property type="evidence" value="ECO:0007669"/>
    <property type="project" value="UniProtKB-KW"/>
</dbReference>
<keyword evidence="5" id="KW-0479">Metal-binding</keyword>
<dbReference type="EMBL" id="BRXW01000471">
    <property type="protein sequence ID" value="GMH57690.1"/>
    <property type="molecule type" value="Genomic_DNA"/>
</dbReference>
<dbReference type="InterPro" id="IPR011057">
    <property type="entry name" value="Mss4-like_sf"/>
</dbReference>
<keyword evidence="5" id="KW-0732">Signal</keyword>
<comment type="similarity">
    <text evidence="1 5">Belongs to the MsrB Met sulfoxide reductase family.</text>
</comment>
<protein>
    <recommendedName>
        <fullName evidence="2 5">Peptide-methionine (R)-S-oxide reductase</fullName>
        <ecNumber evidence="2 5">1.8.4.12</ecNumber>
    </recommendedName>
</protein>
<evidence type="ECO:0000256" key="2">
    <source>
        <dbReference type="ARBA" id="ARBA00012499"/>
    </source>
</evidence>
<feature type="region of interest" description="Disordered" evidence="6">
    <location>
        <begin position="195"/>
        <end position="219"/>
    </location>
</feature>
<dbReference type="OrthoDB" id="44061at2759"/>
<feature type="signal peptide" evidence="5">
    <location>
        <begin position="1"/>
        <end position="18"/>
    </location>
</feature>
<evidence type="ECO:0000313" key="8">
    <source>
        <dbReference type="EMBL" id="GMH57690.1"/>
    </source>
</evidence>
<dbReference type="SUPFAM" id="SSF51316">
    <property type="entry name" value="Mss4-like"/>
    <property type="match status" value="1"/>
</dbReference>
<feature type="chain" id="PRO_5041011874" description="Peptide-methionine (R)-S-oxide reductase" evidence="5">
    <location>
        <begin position="19"/>
        <end position="219"/>
    </location>
</feature>
<evidence type="ECO:0000313" key="9">
    <source>
        <dbReference type="Proteomes" id="UP001165122"/>
    </source>
</evidence>
<dbReference type="InterPro" id="IPR002579">
    <property type="entry name" value="Met_Sox_Rdtase_MsrB_dom"/>
</dbReference>
<accession>A0A9W6ZVM4</accession>
<feature type="domain" description="MsrB" evidence="7">
    <location>
        <begin position="71"/>
        <end position="194"/>
    </location>
</feature>
<evidence type="ECO:0000256" key="3">
    <source>
        <dbReference type="ARBA" id="ARBA00023002"/>
    </source>
</evidence>
<evidence type="ECO:0000256" key="4">
    <source>
        <dbReference type="ARBA" id="ARBA00048488"/>
    </source>
</evidence>